<name>A0A152A524_TIELA</name>
<evidence type="ECO:0000313" key="2">
    <source>
        <dbReference type="Proteomes" id="UP000076078"/>
    </source>
</evidence>
<accession>A0A152A524</accession>
<dbReference type="InParanoid" id="A0A152A524"/>
<dbReference type="EMBL" id="LODT01000009">
    <property type="protein sequence ID" value="KYR01338.1"/>
    <property type="molecule type" value="Genomic_DNA"/>
</dbReference>
<protein>
    <submittedName>
        <fullName evidence="1">Uncharacterized protein</fullName>
    </submittedName>
</protein>
<organism evidence="1 2">
    <name type="scientific">Tieghemostelium lacteum</name>
    <name type="common">Slime mold</name>
    <name type="synonym">Dictyostelium lacteum</name>
    <dbReference type="NCBI Taxonomy" id="361077"/>
    <lineage>
        <taxon>Eukaryota</taxon>
        <taxon>Amoebozoa</taxon>
        <taxon>Evosea</taxon>
        <taxon>Eumycetozoa</taxon>
        <taxon>Dictyostelia</taxon>
        <taxon>Dictyosteliales</taxon>
        <taxon>Raperosteliaceae</taxon>
        <taxon>Tieghemostelium</taxon>
    </lineage>
</organism>
<keyword evidence="2" id="KW-1185">Reference proteome</keyword>
<dbReference type="Proteomes" id="UP000076078">
    <property type="component" value="Unassembled WGS sequence"/>
</dbReference>
<dbReference type="Gene3D" id="3.80.10.10">
    <property type="entry name" value="Ribonuclease Inhibitor"/>
    <property type="match status" value="2"/>
</dbReference>
<dbReference type="AlphaFoldDB" id="A0A152A524"/>
<gene>
    <name evidence="1" type="ORF">DLAC_01928</name>
</gene>
<comment type="caution">
    <text evidence="1">The sequence shown here is derived from an EMBL/GenBank/DDBJ whole genome shotgun (WGS) entry which is preliminary data.</text>
</comment>
<proteinExistence type="predicted"/>
<evidence type="ECO:0000313" key="1">
    <source>
        <dbReference type="EMBL" id="KYR01338.1"/>
    </source>
</evidence>
<sequence>MSRYILKLFNIKNGNEKNVIYNQENNVKQQLPHLIVRKIVQYYVEENISNEKTFYQKKLISQMASISKEWNQYVITHIKLPRFNIETTNDYRCVWVWQKRGYHFDGLPLILQHNQVNSKHIMDIRDKVTSVRGYCLSSFSSIDILSIFPRLEKIQMEMYNIAPSHCKSLEKIVLKRIQQLKKKITNSKVLDSDEKQNQLDQLDTIIENLYLYRYQEEGNENFNYVKELIISHRTGYTYLVLDTINACKYLQSLTLQSSNVSLYSDELGDALTKKSSLTHLELDSLPMTFPQLETLSNSLNPNLTSITLRSLMVYNDEFYFDLDEMEMSDINFLPIITRLFQYPNIKSINFSHHYYYTMEYKILEKLLLDNQTLENLYLDFVIFYTPPQLNPSISPHPISITSSQQSLPQINFDIPYIHNQFSQSQNNNNNNNINNSNNNDLYNIQISTSPSMNVNNHIKLEENSNNIEKDEKIDKVQFTISNSNLKSLNLSYQVGNSFRENWDLPKLENLTLTASSDIHIKLFSLRNSLRIVQLNSVASNKLSQQLSSLLVDTTCLYSLKLVGCNLMDQDIDILFTSIQLNRTVHELSLDKTKIPPQYLMEFFSSNHPTILSLKLARVATITDINVICQNQTIRSLNLTLVPLQQELSFSFLNSIVTSKNQSLIDLNYSENNILWQPSSVSKKRKLFKQFLNVLTKCNNTIALQNLHLSVNIKKKFFTCGTISITNSRFYPNL</sequence>
<dbReference type="InterPro" id="IPR032675">
    <property type="entry name" value="LRR_dom_sf"/>
</dbReference>
<dbReference type="SUPFAM" id="SSF52047">
    <property type="entry name" value="RNI-like"/>
    <property type="match status" value="2"/>
</dbReference>
<reference evidence="1 2" key="1">
    <citation type="submission" date="2015-12" db="EMBL/GenBank/DDBJ databases">
        <title>Dictyostelia acquired genes for synthesis and detection of signals that induce cell-type specialization by lateral gene transfer from prokaryotes.</title>
        <authorList>
            <person name="Gloeckner G."/>
            <person name="Schaap P."/>
        </authorList>
    </citation>
    <scope>NUCLEOTIDE SEQUENCE [LARGE SCALE GENOMIC DNA]</scope>
    <source>
        <strain evidence="1 2">TK</strain>
    </source>
</reference>